<feature type="domain" description="Saposin B-type" evidence="2">
    <location>
        <begin position="155"/>
        <end position="264"/>
    </location>
</feature>
<dbReference type="InterPro" id="IPR008139">
    <property type="entry name" value="SaposinB_dom"/>
</dbReference>
<evidence type="ECO:0000256" key="1">
    <source>
        <dbReference type="ARBA" id="ARBA00023157"/>
    </source>
</evidence>
<proteinExistence type="predicted"/>
<reference evidence="3" key="1">
    <citation type="submission" date="2021-11" db="EMBL/GenBank/DDBJ databases">
        <authorList>
            <consortium name="Genoscope - CEA"/>
            <person name="William W."/>
        </authorList>
    </citation>
    <scope>NUCLEOTIDE SEQUENCE</scope>
</reference>
<accession>A0A8J2SG50</accession>
<dbReference type="EMBL" id="CAKKNE010000001">
    <property type="protein sequence ID" value="CAH0366989.1"/>
    <property type="molecule type" value="Genomic_DNA"/>
</dbReference>
<dbReference type="Proteomes" id="UP000789595">
    <property type="component" value="Unassembled WGS sequence"/>
</dbReference>
<gene>
    <name evidence="3" type="ORF">PECAL_1P35050</name>
</gene>
<evidence type="ECO:0000313" key="3">
    <source>
        <dbReference type="EMBL" id="CAH0366989.1"/>
    </source>
</evidence>
<dbReference type="PROSITE" id="PS50015">
    <property type="entry name" value="SAP_B"/>
    <property type="match status" value="1"/>
</dbReference>
<protein>
    <recommendedName>
        <fullName evidence="2">Saposin B-type domain-containing protein</fullName>
    </recommendedName>
</protein>
<organism evidence="3 4">
    <name type="scientific">Pelagomonas calceolata</name>
    <dbReference type="NCBI Taxonomy" id="35677"/>
    <lineage>
        <taxon>Eukaryota</taxon>
        <taxon>Sar</taxon>
        <taxon>Stramenopiles</taxon>
        <taxon>Ochrophyta</taxon>
        <taxon>Pelagophyceae</taxon>
        <taxon>Pelagomonadales</taxon>
        <taxon>Pelagomonadaceae</taxon>
        <taxon>Pelagomonas</taxon>
    </lineage>
</organism>
<keyword evidence="1" id="KW-1015">Disulfide bond</keyword>
<keyword evidence="4" id="KW-1185">Reference proteome</keyword>
<evidence type="ECO:0000259" key="2">
    <source>
        <dbReference type="PROSITE" id="PS50015"/>
    </source>
</evidence>
<sequence>MRLLPLLMIYCAWALPGQYKKRRRRKKKKQKPERVQIHQADLCTGCLSFVEDYQKTLSAIYEAGAMDGRREEDHILPEEIKRAMTARETHYSDEIKQAGRYLRQEALHRVQTSYHLDVESKQQLDEKALVLARKKSLCVDDLEACQPFDVDKPAPTDSCEACRALVPDLEFVAKRAGLHTAAGASKTREWLREALGGVCDDAPFRHPRPLAVETFCVELFDEHEDDVVAAVDSFYAAVRALEIPSLDLEASICVEVAGACAADAVKDARAAEL</sequence>
<name>A0A8J2SG50_9STRA</name>
<comment type="caution">
    <text evidence="3">The sequence shown here is derived from an EMBL/GenBank/DDBJ whole genome shotgun (WGS) entry which is preliminary data.</text>
</comment>
<evidence type="ECO:0000313" key="4">
    <source>
        <dbReference type="Proteomes" id="UP000789595"/>
    </source>
</evidence>
<dbReference type="AlphaFoldDB" id="A0A8J2SG50"/>